<dbReference type="EMBL" id="AP014924">
    <property type="protein sequence ID" value="BAS27251.1"/>
    <property type="molecule type" value="Genomic_DNA"/>
</dbReference>
<dbReference type="InterPro" id="IPR055346">
    <property type="entry name" value="Fe-S_cluster_assembly_SufBD"/>
</dbReference>
<dbReference type="STRING" id="1555112.LIP_1400"/>
<reference evidence="6" key="2">
    <citation type="journal article" date="2016" name="Int. J. Syst. Evol. Microbiol.">
        <title>Complete genome sequence and cell structure of Limnochorda pilosa, a Gram-negative spore-former within the phylum Firmicutes.</title>
        <authorList>
            <person name="Watanabe M."/>
            <person name="Kojima H."/>
            <person name="Fukui M."/>
        </authorList>
    </citation>
    <scope>NUCLEOTIDE SEQUENCE [LARGE SCALE GENOMIC DNA]</scope>
    <source>
        <strain evidence="6">HC45</strain>
    </source>
</reference>
<dbReference type="RefSeq" id="WP_068135848.1">
    <property type="nucleotide sequence ID" value="NZ_AP014924.1"/>
</dbReference>
<dbReference type="AlphaFoldDB" id="A0A0K2SJF4"/>
<dbReference type="SUPFAM" id="SSF101960">
    <property type="entry name" value="Stabilizer of iron transporter SufD"/>
    <property type="match status" value="1"/>
</dbReference>
<name>A0A0K2SJF4_LIMPI</name>
<dbReference type="KEGG" id="lpil:LIP_1400"/>
<dbReference type="Pfam" id="PF19295">
    <property type="entry name" value="SufBD_N"/>
    <property type="match status" value="1"/>
</dbReference>
<dbReference type="InterPro" id="IPR000825">
    <property type="entry name" value="SUF_FeS_clus_asmbl_SufBD_core"/>
</dbReference>
<dbReference type="OrthoDB" id="9803529at2"/>
<evidence type="ECO:0000256" key="2">
    <source>
        <dbReference type="SAM" id="MobiDB-lite"/>
    </source>
</evidence>
<feature type="domain" description="SUF system FeS cluster assembly SufBD core" evidence="3">
    <location>
        <begin position="192"/>
        <end position="419"/>
    </location>
</feature>
<dbReference type="GO" id="GO:0016226">
    <property type="term" value="P:iron-sulfur cluster assembly"/>
    <property type="evidence" value="ECO:0007669"/>
    <property type="project" value="InterPro"/>
</dbReference>
<keyword evidence="6" id="KW-1185">Reference proteome</keyword>
<dbReference type="Pfam" id="PF01458">
    <property type="entry name" value="SUFBD_core"/>
    <property type="match status" value="1"/>
</dbReference>
<dbReference type="InterPro" id="IPR011542">
    <property type="entry name" value="SUF_FeS_clus_asmbl_SufD"/>
</dbReference>
<gene>
    <name evidence="5" type="ORF">LIP_1400</name>
</gene>
<dbReference type="InterPro" id="IPR045595">
    <property type="entry name" value="SufBD_N"/>
</dbReference>
<reference evidence="6" key="1">
    <citation type="submission" date="2015-07" db="EMBL/GenBank/DDBJ databases">
        <title>Complete genome sequence and phylogenetic analysis of Limnochorda pilosa.</title>
        <authorList>
            <person name="Watanabe M."/>
            <person name="Kojima H."/>
            <person name="Fukui M."/>
        </authorList>
    </citation>
    <scope>NUCLEOTIDE SEQUENCE [LARGE SCALE GENOMIC DNA]</scope>
    <source>
        <strain evidence="6">HC45</strain>
    </source>
</reference>
<dbReference type="PANTHER" id="PTHR30508:SF1">
    <property type="entry name" value="UPF0051 PROTEIN ABCI8, CHLOROPLASTIC-RELATED"/>
    <property type="match status" value="1"/>
</dbReference>
<dbReference type="NCBIfam" id="TIGR01981">
    <property type="entry name" value="sufD"/>
    <property type="match status" value="1"/>
</dbReference>
<feature type="region of interest" description="Disordered" evidence="2">
    <location>
        <begin position="369"/>
        <end position="390"/>
    </location>
</feature>
<evidence type="ECO:0000313" key="6">
    <source>
        <dbReference type="Proteomes" id="UP000065807"/>
    </source>
</evidence>
<dbReference type="PANTHER" id="PTHR30508">
    <property type="entry name" value="FES CLUSTER ASSEMBLY PROTEIN SUF"/>
    <property type="match status" value="1"/>
</dbReference>
<evidence type="ECO:0000259" key="3">
    <source>
        <dbReference type="Pfam" id="PF01458"/>
    </source>
</evidence>
<accession>A0A0K2SJF4</accession>
<proteinExistence type="inferred from homology"/>
<dbReference type="InterPro" id="IPR037284">
    <property type="entry name" value="SUF_FeS_clus_asmbl_SufBD_sf"/>
</dbReference>
<evidence type="ECO:0000313" key="5">
    <source>
        <dbReference type="EMBL" id="BAS27251.1"/>
    </source>
</evidence>
<evidence type="ECO:0000259" key="4">
    <source>
        <dbReference type="Pfam" id="PF19295"/>
    </source>
</evidence>
<dbReference type="Proteomes" id="UP000065807">
    <property type="component" value="Chromosome"/>
</dbReference>
<evidence type="ECO:0000256" key="1">
    <source>
        <dbReference type="ARBA" id="ARBA00043967"/>
    </source>
</evidence>
<organism evidence="5 6">
    <name type="scientific">Limnochorda pilosa</name>
    <dbReference type="NCBI Taxonomy" id="1555112"/>
    <lineage>
        <taxon>Bacteria</taxon>
        <taxon>Bacillati</taxon>
        <taxon>Bacillota</taxon>
        <taxon>Limnochordia</taxon>
        <taxon>Limnochordales</taxon>
        <taxon>Limnochordaceae</taxon>
        <taxon>Limnochorda</taxon>
    </lineage>
</organism>
<protein>
    <submittedName>
        <fullName evidence="5">Fe-S cluster assembly protein SufD</fullName>
    </submittedName>
</protein>
<sequence length="445" mass="49006">MAEVSTHPPVTREQVAALSEMRGEPAWMRDRRLKALDAFSGRGWPRGRWTHLKELPLEGFHVNGRAQGDGAVAPGGERESLEASQLEAVAPFLGADAELSGLLVHLGGKIARRRLKDELARQGVLLLEMDQALREAEELVRDHFMTRAVTPQQGKFEALHGALWAGGRFIYVPAGVEVALPIQVFQHAIDGEAYLFPHTLVVAAPNSRVLVVEGSASSDAAERLHLGAVELIAQEGAGITFATFQDWGRRTTNITLRRAWLERDAQVHWTVGEFGGRTTLSRFETRLEGDGSQARHVLVFFGGGDQYMDVYTFVDHWGRQTDADMQGRGVLTDRARSIYQGKSYIHRGAKGSNSQQHEDNLLLSPQARADAEPSVEVDEDDVRAGHGATSGQVDPEQVFYLRSRGLTEKQALALIVSGFFETLLREIPVEAARASLSRLIAQKLQ</sequence>
<comment type="similarity">
    <text evidence="1">Belongs to the iron-sulfur cluster assembly SufBD family.</text>
</comment>
<feature type="domain" description="SUF system FeS cluster assembly SufBD N-terminal" evidence="4">
    <location>
        <begin position="112"/>
        <end position="184"/>
    </location>
</feature>